<dbReference type="CDD" id="cd17929">
    <property type="entry name" value="DEXHc_priA"/>
    <property type="match status" value="1"/>
</dbReference>
<evidence type="ECO:0000313" key="15">
    <source>
        <dbReference type="EMBL" id="TNJ67212.1"/>
    </source>
</evidence>
<dbReference type="Pfam" id="PF00271">
    <property type="entry name" value="Helicase_C"/>
    <property type="match status" value="1"/>
</dbReference>
<evidence type="ECO:0000313" key="16">
    <source>
        <dbReference type="Proteomes" id="UP000307943"/>
    </source>
</evidence>
<dbReference type="EC" id="5.6.2.4" evidence="12"/>
<evidence type="ECO:0000256" key="12">
    <source>
        <dbReference type="HAMAP-Rule" id="MF_00983"/>
    </source>
</evidence>
<evidence type="ECO:0000256" key="3">
    <source>
        <dbReference type="ARBA" id="ARBA00022723"/>
    </source>
</evidence>
<evidence type="ECO:0000256" key="4">
    <source>
        <dbReference type="ARBA" id="ARBA00022741"/>
    </source>
</evidence>
<evidence type="ECO:0000256" key="11">
    <source>
        <dbReference type="ARBA" id="ARBA00048988"/>
    </source>
</evidence>
<dbReference type="Gene3D" id="3.40.1440.60">
    <property type="entry name" value="PriA, 3(prime) DNA-binding domain"/>
    <property type="match status" value="1"/>
</dbReference>
<dbReference type="CDD" id="cd18804">
    <property type="entry name" value="SF2_C_priA"/>
    <property type="match status" value="1"/>
</dbReference>
<comment type="cofactor">
    <cofactor evidence="12">
        <name>Zn(2+)</name>
        <dbReference type="ChEBI" id="CHEBI:29105"/>
    </cofactor>
    <text evidence="12">Binds 2 zinc ions per subunit.</text>
</comment>
<evidence type="ECO:0000256" key="5">
    <source>
        <dbReference type="ARBA" id="ARBA00022801"/>
    </source>
</evidence>
<gene>
    <name evidence="12 15" type="primary">priA</name>
    <name evidence="15" type="ORF">FE784_06620</name>
</gene>
<dbReference type="GO" id="GO:0005524">
    <property type="term" value="F:ATP binding"/>
    <property type="evidence" value="ECO:0007669"/>
    <property type="project" value="UniProtKB-UniRule"/>
</dbReference>
<feature type="binding site" evidence="12">
    <location>
        <position position="576"/>
    </location>
    <ligand>
        <name>Zn(2+)</name>
        <dbReference type="ChEBI" id="CHEBI:29105"/>
        <label>2</label>
    </ligand>
</feature>
<dbReference type="Gene3D" id="3.40.50.300">
    <property type="entry name" value="P-loop containing nucleotide triphosphate hydrolases"/>
    <property type="match status" value="2"/>
</dbReference>
<dbReference type="PANTHER" id="PTHR30580">
    <property type="entry name" value="PRIMOSOMAL PROTEIN N"/>
    <property type="match status" value="1"/>
</dbReference>
<evidence type="ECO:0000256" key="10">
    <source>
        <dbReference type="ARBA" id="ARBA00023235"/>
    </source>
</evidence>
<dbReference type="InterPro" id="IPR001650">
    <property type="entry name" value="Helicase_C-like"/>
</dbReference>
<evidence type="ECO:0000256" key="1">
    <source>
        <dbReference type="ARBA" id="ARBA00022515"/>
    </source>
</evidence>
<dbReference type="GO" id="GO:0006270">
    <property type="term" value="P:DNA replication initiation"/>
    <property type="evidence" value="ECO:0007669"/>
    <property type="project" value="TreeGrafter"/>
</dbReference>
<keyword evidence="10 12" id="KW-0413">Isomerase</keyword>
<feature type="binding site" evidence="12">
    <location>
        <position position="567"/>
    </location>
    <ligand>
        <name>Zn(2+)</name>
        <dbReference type="ChEBI" id="CHEBI:29105"/>
        <label>1</label>
    </ligand>
</feature>
<feature type="binding site" evidence="12">
    <location>
        <position position="610"/>
    </location>
    <ligand>
        <name>Zn(2+)</name>
        <dbReference type="ChEBI" id="CHEBI:29105"/>
        <label>1</label>
    </ligand>
</feature>
<evidence type="ECO:0000256" key="2">
    <source>
        <dbReference type="ARBA" id="ARBA00022705"/>
    </source>
</evidence>
<keyword evidence="3 12" id="KW-0479">Metal-binding</keyword>
<feature type="binding site" evidence="12">
    <location>
        <position position="579"/>
    </location>
    <ligand>
        <name>Zn(2+)</name>
        <dbReference type="ChEBI" id="CHEBI:29105"/>
        <label>2</label>
    </ligand>
</feature>
<dbReference type="FunFam" id="3.40.50.300:FF:000489">
    <property type="entry name" value="Primosome assembly protein PriA"/>
    <property type="match status" value="1"/>
</dbReference>
<keyword evidence="4 12" id="KW-0547">Nucleotide-binding</keyword>
<keyword evidence="5 12" id="KW-0378">Hydrolase</keyword>
<evidence type="ECO:0000259" key="13">
    <source>
        <dbReference type="PROSITE" id="PS51192"/>
    </source>
</evidence>
<dbReference type="Pfam" id="PF18074">
    <property type="entry name" value="PriA_C"/>
    <property type="match status" value="1"/>
</dbReference>
<feature type="binding site" evidence="12">
    <location>
        <position position="594"/>
    </location>
    <ligand>
        <name>Zn(2+)</name>
        <dbReference type="ChEBI" id="CHEBI:29105"/>
        <label>2</label>
    </ligand>
</feature>
<accession>A0A5C4TEH6</accession>
<dbReference type="InterPro" id="IPR014001">
    <property type="entry name" value="Helicase_ATP-bd"/>
</dbReference>
<feature type="domain" description="Helicase C-terminal" evidence="14">
    <location>
        <begin position="580"/>
        <end position="761"/>
    </location>
</feature>
<dbReference type="EMBL" id="VDCQ01000006">
    <property type="protein sequence ID" value="TNJ67212.1"/>
    <property type="molecule type" value="Genomic_DNA"/>
</dbReference>
<name>A0A5C4TEH6_9BACL</name>
<dbReference type="GO" id="GO:0043138">
    <property type="term" value="F:3'-5' DNA helicase activity"/>
    <property type="evidence" value="ECO:0007669"/>
    <property type="project" value="UniProtKB-EC"/>
</dbReference>
<dbReference type="SMART" id="SM00490">
    <property type="entry name" value="HELICc"/>
    <property type="match status" value="1"/>
</dbReference>
<comment type="catalytic activity">
    <reaction evidence="12">
        <text>Couples ATP hydrolysis with the unwinding of duplex DNA by translocating in the 3'-5' direction.</text>
        <dbReference type="EC" id="5.6.2.4"/>
    </reaction>
</comment>
<dbReference type="InterPro" id="IPR005259">
    <property type="entry name" value="PriA"/>
</dbReference>
<comment type="function">
    <text evidence="12">Initiates the restart of stalled replication forks, which reloads the replicative helicase on sites other than the origin of replication. Recognizes and binds to abandoned replication forks and remodels them to uncover a helicase loading site. Promotes assembly of the primosome at these replication forks.</text>
</comment>
<comment type="caution">
    <text evidence="15">The sequence shown here is derived from an EMBL/GenBank/DDBJ whole genome shotgun (WGS) entry which is preliminary data.</text>
</comment>
<evidence type="ECO:0000256" key="7">
    <source>
        <dbReference type="ARBA" id="ARBA00022833"/>
    </source>
</evidence>
<dbReference type="Pfam" id="PF17764">
    <property type="entry name" value="PriA_3primeBD"/>
    <property type="match status" value="1"/>
</dbReference>
<feature type="binding site" evidence="12">
    <location>
        <position position="570"/>
    </location>
    <ligand>
        <name>Zn(2+)</name>
        <dbReference type="ChEBI" id="CHEBI:29105"/>
        <label>1</label>
    </ligand>
</feature>
<keyword evidence="16" id="KW-1185">Reference proteome</keyword>
<dbReference type="InterPro" id="IPR011545">
    <property type="entry name" value="DEAD/DEAH_box_helicase_dom"/>
</dbReference>
<dbReference type="HAMAP" id="MF_00983">
    <property type="entry name" value="PriA"/>
    <property type="match status" value="1"/>
</dbReference>
<dbReference type="GO" id="GO:0003677">
    <property type="term" value="F:DNA binding"/>
    <property type="evidence" value="ECO:0007669"/>
    <property type="project" value="UniProtKB-UniRule"/>
</dbReference>
<dbReference type="GO" id="GO:0006310">
    <property type="term" value="P:DNA recombination"/>
    <property type="evidence" value="ECO:0007669"/>
    <property type="project" value="InterPro"/>
</dbReference>
<dbReference type="PROSITE" id="PS51194">
    <property type="entry name" value="HELICASE_CTER"/>
    <property type="match status" value="1"/>
</dbReference>
<dbReference type="GO" id="GO:1990077">
    <property type="term" value="C:primosome complex"/>
    <property type="evidence" value="ECO:0007669"/>
    <property type="project" value="UniProtKB-UniRule"/>
</dbReference>
<feature type="binding site" evidence="12">
    <location>
        <position position="597"/>
    </location>
    <ligand>
        <name>Zn(2+)</name>
        <dbReference type="ChEBI" id="CHEBI:29105"/>
        <label>2</label>
    </ligand>
</feature>
<protein>
    <recommendedName>
        <fullName evidence="12">Replication restart protein PriA</fullName>
    </recommendedName>
    <alternativeName>
        <fullName evidence="12">ATP-dependent DNA helicase PriA</fullName>
        <ecNumber evidence="12">5.6.2.4</ecNumber>
    </alternativeName>
    <alternativeName>
        <fullName evidence="12">DNA 3'-5' helicase PriA</fullName>
    </alternativeName>
</protein>
<comment type="similarity">
    <text evidence="12">Belongs to the helicase family. PriA subfamily.</text>
</comment>
<dbReference type="InterPro" id="IPR041222">
    <property type="entry name" value="PriA_3primeBD"/>
</dbReference>
<keyword evidence="2 12" id="KW-0235">DNA replication</keyword>
<dbReference type="GO" id="GO:0006269">
    <property type="term" value="P:DNA replication, synthesis of primer"/>
    <property type="evidence" value="ECO:0007669"/>
    <property type="project" value="UniProtKB-KW"/>
</dbReference>
<comment type="catalytic activity">
    <reaction evidence="11 12">
        <text>ATP + H2O = ADP + phosphate + H(+)</text>
        <dbReference type="Rhea" id="RHEA:13065"/>
        <dbReference type="ChEBI" id="CHEBI:15377"/>
        <dbReference type="ChEBI" id="CHEBI:15378"/>
        <dbReference type="ChEBI" id="CHEBI:30616"/>
        <dbReference type="ChEBI" id="CHEBI:43474"/>
        <dbReference type="ChEBI" id="CHEBI:456216"/>
        <dbReference type="EC" id="5.6.2.4"/>
    </reaction>
</comment>
<dbReference type="InterPro" id="IPR040498">
    <property type="entry name" value="PriA_CRR"/>
</dbReference>
<evidence type="ECO:0000259" key="14">
    <source>
        <dbReference type="PROSITE" id="PS51194"/>
    </source>
</evidence>
<dbReference type="SUPFAM" id="SSF52540">
    <property type="entry name" value="P-loop containing nucleoside triphosphate hydrolases"/>
    <property type="match status" value="2"/>
</dbReference>
<dbReference type="PROSITE" id="PS51192">
    <property type="entry name" value="HELICASE_ATP_BIND_1"/>
    <property type="match status" value="1"/>
</dbReference>
<dbReference type="GO" id="GO:0008270">
    <property type="term" value="F:zinc ion binding"/>
    <property type="evidence" value="ECO:0007669"/>
    <property type="project" value="UniProtKB-UniRule"/>
</dbReference>
<dbReference type="SMART" id="SM00487">
    <property type="entry name" value="DEXDc"/>
    <property type="match status" value="1"/>
</dbReference>
<dbReference type="Proteomes" id="UP000307943">
    <property type="component" value="Unassembled WGS sequence"/>
</dbReference>
<keyword evidence="7 12" id="KW-0862">Zinc</keyword>
<dbReference type="Pfam" id="PF18319">
    <property type="entry name" value="Zn_ribbon_PriA"/>
    <property type="match status" value="1"/>
</dbReference>
<sequence length="879" mass="98239">MAKDGASGYADLYESSLLPLDEGNEPNVYAQVIVDVPAKQTNRPFDYVVPEELRAWIGIGSRVGVPFGPRTLQGFVVGLSAKSDMAAGKLKKIEQVLDLVPPLNPELVQLADWMSRTYVCHEITALQAMIPGALKAKYEKMIAVADRPERIDSRQPSDGEGQTMLFAGSAEEDAIVAFVRQKSAVSTEAMLNRFPDSGPLLKHMLEQGTLVEVQTVKDRLQAKRILYVEPAAEAEALLEHSRSLPSNAKRQMEVLAYFSENPEPVPLSELSEKLNVGAGTVKGLAEKGWLTVREREVFRDPYEGRKFDRTSPLPLTEQQREALDPISSSLDKKEHNVFLLHGVTGSGKTEVYLQAIQQCLDQGREAIVLVPEISLTPQMVERFKGRFGDAVAVMHSRLSQGERYDEWRKIGLKRVSVVIGARSAVFAPFANLGLIIIDEEHESSYKQEESPKYHARDVAIQRASRHGAAVVLGSATPSLESFARTGMRSSDGAGNEAAPYRLLTMADRVEGRPLPAVHIVDLREELKEGNRSMFSRGLYKAIEERLHKKEQTVLLLNRRGYSTFVMCRSCGFVVQCPHCDISLTYHQVSRSMRCHYCGLSQPEPKTCPSCDSEHIRYFGTGTQRVEEELGKLFPGIRVIRMDVDTTSEKGSHERLLTRFRNKQADVLLGTQMVAKGLDFPDVTLVGVIAADTVLHLPDFRAAEKTFQLLTQVAGRAGRHKLPGEVFIQTYTPDHYSIVTASGHDYKAFLDNELEMRKMRGYPPYCELALVTFSHEQVPMLVRAGESFVARLKDSWQRSRHKTEADRSPYDASTSYFEVYGPVASPIPRIKDRYRFQCMVKYRVGVDVSGMLTETAAAFDETVRQEKLLISIDVNPQVLM</sequence>
<dbReference type="FunFam" id="3.40.1440.60:FF:000001">
    <property type="entry name" value="Primosomal protein N"/>
    <property type="match status" value="1"/>
</dbReference>
<dbReference type="AlphaFoldDB" id="A0A5C4TEH6"/>
<comment type="subunit">
    <text evidence="12">Component of the replication restart primosome.</text>
</comment>
<dbReference type="InterPro" id="IPR027417">
    <property type="entry name" value="P-loop_NTPase"/>
</dbReference>
<keyword evidence="9 12" id="KW-0238">DNA-binding</keyword>
<dbReference type="NCBIfam" id="NF004066">
    <property type="entry name" value="PRK05580.1-3"/>
    <property type="match status" value="1"/>
</dbReference>
<dbReference type="OrthoDB" id="9759544at2"/>
<keyword evidence="6 12" id="KW-0347">Helicase</keyword>
<keyword evidence="8 12" id="KW-0067">ATP-binding</keyword>
<evidence type="ECO:0000256" key="8">
    <source>
        <dbReference type="ARBA" id="ARBA00022840"/>
    </source>
</evidence>
<dbReference type="GO" id="GO:0016887">
    <property type="term" value="F:ATP hydrolysis activity"/>
    <property type="evidence" value="ECO:0007669"/>
    <property type="project" value="RHEA"/>
</dbReference>
<evidence type="ECO:0000256" key="6">
    <source>
        <dbReference type="ARBA" id="ARBA00022806"/>
    </source>
</evidence>
<dbReference type="Pfam" id="PF00270">
    <property type="entry name" value="DEAD"/>
    <property type="match status" value="1"/>
</dbReference>
<dbReference type="InterPro" id="IPR041236">
    <property type="entry name" value="PriA_C"/>
</dbReference>
<dbReference type="GO" id="GO:0006302">
    <property type="term" value="P:double-strand break repair"/>
    <property type="evidence" value="ECO:0007669"/>
    <property type="project" value="InterPro"/>
</dbReference>
<dbReference type="NCBIfam" id="TIGR00595">
    <property type="entry name" value="priA"/>
    <property type="match status" value="1"/>
</dbReference>
<feature type="binding site" evidence="12">
    <location>
        <position position="607"/>
    </location>
    <ligand>
        <name>Zn(2+)</name>
        <dbReference type="ChEBI" id="CHEBI:29105"/>
        <label>1</label>
    </ligand>
</feature>
<evidence type="ECO:0000256" key="9">
    <source>
        <dbReference type="ARBA" id="ARBA00023125"/>
    </source>
</evidence>
<dbReference type="PANTHER" id="PTHR30580:SF0">
    <property type="entry name" value="PRIMOSOMAL PROTEIN N"/>
    <property type="match status" value="1"/>
</dbReference>
<dbReference type="InterPro" id="IPR042115">
    <property type="entry name" value="PriA_3primeBD_sf"/>
</dbReference>
<keyword evidence="1 12" id="KW-0639">Primosome</keyword>
<feature type="domain" description="Helicase ATP-binding" evidence="13">
    <location>
        <begin position="329"/>
        <end position="482"/>
    </location>
</feature>
<organism evidence="15 16">
    <name type="scientific">Paenibacillus hemerocallicola</name>
    <dbReference type="NCBI Taxonomy" id="1172614"/>
    <lineage>
        <taxon>Bacteria</taxon>
        <taxon>Bacillati</taxon>
        <taxon>Bacillota</taxon>
        <taxon>Bacilli</taxon>
        <taxon>Bacillales</taxon>
        <taxon>Paenibacillaceae</taxon>
        <taxon>Paenibacillus</taxon>
    </lineage>
</organism>
<reference evidence="15 16" key="1">
    <citation type="submission" date="2019-05" db="EMBL/GenBank/DDBJ databases">
        <title>We sequenced the genome of Paenibacillus hemerocallicola KCTC 33185 for further insight into its adaptation and study the phylogeny of Paenibacillus.</title>
        <authorList>
            <person name="Narsing Rao M.P."/>
        </authorList>
    </citation>
    <scope>NUCLEOTIDE SEQUENCE [LARGE SCALE GENOMIC DNA]</scope>
    <source>
        <strain evidence="15 16">KCTC 33185</strain>
    </source>
</reference>
<proteinExistence type="inferred from homology"/>